<dbReference type="InterPro" id="IPR003591">
    <property type="entry name" value="Leu-rich_rpt_typical-subtyp"/>
</dbReference>
<keyword evidence="4" id="KW-0732">Signal</keyword>
<keyword evidence="8" id="KW-1185">Reference proteome</keyword>
<evidence type="ECO:0000256" key="5">
    <source>
        <dbReference type="ARBA" id="ARBA00022737"/>
    </source>
</evidence>
<keyword evidence="5" id="KW-0677">Repeat</keyword>
<reference evidence="7" key="1">
    <citation type="submission" date="2020-06" db="EMBL/GenBank/DDBJ databases">
        <authorList>
            <person name="Li T."/>
            <person name="Hu X."/>
            <person name="Zhang T."/>
            <person name="Song X."/>
            <person name="Zhang H."/>
            <person name="Dai N."/>
            <person name="Sheng W."/>
            <person name="Hou X."/>
            <person name="Wei L."/>
        </authorList>
    </citation>
    <scope>NUCLEOTIDE SEQUENCE</scope>
    <source>
        <strain evidence="7">K16</strain>
        <tissue evidence="7">Leaf</tissue>
    </source>
</reference>
<comment type="caution">
    <text evidence="7">The sequence shown here is derived from an EMBL/GenBank/DDBJ whole genome shotgun (WGS) entry which is preliminary data.</text>
</comment>
<evidence type="ECO:0000256" key="3">
    <source>
        <dbReference type="ARBA" id="ARBA00022614"/>
    </source>
</evidence>
<keyword evidence="6" id="KW-0472">Membrane</keyword>
<dbReference type="GO" id="GO:0005886">
    <property type="term" value="C:plasma membrane"/>
    <property type="evidence" value="ECO:0007669"/>
    <property type="project" value="UniProtKB-SubCell"/>
</dbReference>
<dbReference type="InterPro" id="IPR001611">
    <property type="entry name" value="Leu-rich_rpt"/>
</dbReference>
<dbReference type="FunFam" id="3.80.10.10:FF:000269">
    <property type="entry name" value="Piriformospora indica-insensitive protein 2"/>
    <property type="match status" value="1"/>
</dbReference>
<protein>
    <submittedName>
        <fullName evidence="7">Receptor like protein 29</fullName>
    </submittedName>
</protein>
<name>A0AAE1WRZ6_9LAMI</name>
<dbReference type="AlphaFoldDB" id="A0AAE1WRZ6"/>
<keyword evidence="3" id="KW-0433">Leucine-rich repeat</keyword>
<dbReference type="Gene3D" id="3.80.10.10">
    <property type="entry name" value="Ribonuclease Inhibitor"/>
    <property type="match status" value="3"/>
</dbReference>
<reference evidence="7" key="2">
    <citation type="journal article" date="2024" name="Plant">
        <title>Genomic evolution and insights into agronomic trait innovations of Sesamum species.</title>
        <authorList>
            <person name="Miao H."/>
            <person name="Wang L."/>
            <person name="Qu L."/>
            <person name="Liu H."/>
            <person name="Sun Y."/>
            <person name="Le M."/>
            <person name="Wang Q."/>
            <person name="Wei S."/>
            <person name="Zheng Y."/>
            <person name="Lin W."/>
            <person name="Duan Y."/>
            <person name="Cao H."/>
            <person name="Xiong S."/>
            <person name="Wang X."/>
            <person name="Wei L."/>
            <person name="Li C."/>
            <person name="Ma Q."/>
            <person name="Ju M."/>
            <person name="Zhao R."/>
            <person name="Li G."/>
            <person name="Mu C."/>
            <person name="Tian Q."/>
            <person name="Mei H."/>
            <person name="Zhang T."/>
            <person name="Gao T."/>
            <person name="Zhang H."/>
        </authorList>
    </citation>
    <scope>NUCLEOTIDE SEQUENCE</scope>
    <source>
        <strain evidence="7">K16</strain>
    </source>
</reference>
<accession>A0AAE1WRZ6</accession>
<organism evidence="7 8">
    <name type="scientific">Sesamum angolense</name>
    <dbReference type="NCBI Taxonomy" id="2727404"/>
    <lineage>
        <taxon>Eukaryota</taxon>
        <taxon>Viridiplantae</taxon>
        <taxon>Streptophyta</taxon>
        <taxon>Embryophyta</taxon>
        <taxon>Tracheophyta</taxon>
        <taxon>Spermatophyta</taxon>
        <taxon>Magnoliopsida</taxon>
        <taxon>eudicotyledons</taxon>
        <taxon>Gunneridae</taxon>
        <taxon>Pentapetalae</taxon>
        <taxon>asterids</taxon>
        <taxon>lamiids</taxon>
        <taxon>Lamiales</taxon>
        <taxon>Pedaliaceae</taxon>
        <taxon>Sesamum</taxon>
    </lineage>
</organism>
<keyword evidence="2" id="KW-1003">Cell membrane</keyword>
<sequence>MKVFLPHGTNLSDSRHSISQQSDFLHQNSRVKMKMFFCSSSFSLQLLLTLVSILHSFPVCSTNQNAAKVVPDKILSSNMDPLELETLFKIMETLSSDKKWRASYPNPCQPASSWPGIECRYTASDNRFHVTRLDFGTPPNPSCKNSATFPSQIFHLPHLESIFIFQCFTQAPARISVPANNPFTSSLQQLSLRSNSALIGTIPPQLSSLKSLQILTLSQNKLTGEIPVEIFSLSSLVHLDLSYNILTGSIPLEIGNLRNLVGLDFSYNKLTGPVPSALGNLRILQKLDLSSNSLSGKIPDTIQQLNSLVFFALSNNRFQGTFPRGLTGLQNLQYFLMDNNPMFVSLPLELSHLKKLQELRLSNSGYSGTIPSAYSQLMNLSSLSLENNRLSGRIPTGFSNLSHIYHLNLSRNFLDGTVPFNSTFLKRLGRNLDLSGNPGLCLSPSAANAVDVGVDVCGNSKTSSSSSIKPLKKSQAPLKSFTLCAVINVALFLLTLHHGLCSC</sequence>
<gene>
    <name evidence="7" type="ORF">Sango_1292800</name>
</gene>
<dbReference type="GO" id="GO:0006952">
    <property type="term" value="P:defense response"/>
    <property type="evidence" value="ECO:0007669"/>
    <property type="project" value="UniProtKB-ARBA"/>
</dbReference>
<dbReference type="SUPFAM" id="SSF52058">
    <property type="entry name" value="L domain-like"/>
    <property type="match status" value="1"/>
</dbReference>
<evidence type="ECO:0000256" key="4">
    <source>
        <dbReference type="ARBA" id="ARBA00022729"/>
    </source>
</evidence>
<dbReference type="PANTHER" id="PTHR48010">
    <property type="entry name" value="OS05G0588300 PROTEIN"/>
    <property type="match status" value="1"/>
</dbReference>
<dbReference type="Proteomes" id="UP001289374">
    <property type="component" value="Unassembled WGS sequence"/>
</dbReference>
<keyword evidence="7" id="KW-0675">Receptor</keyword>
<dbReference type="Pfam" id="PF13855">
    <property type="entry name" value="LRR_8"/>
    <property type="match status" value="2"/>
</dbReference>
<proteinExistence type="predicted"/>
<evidence type="ECO:0000313" key="8">
    <source>
        <dbReference type="Proteomes" id="UP001289374"/>
    </source>
</evidence>
<comment type="subcellular location">
    <subcellularLocation>
        <location evidence="1">Cell membrane</location>
    </subcellularLocation>
</comment>
<dbReference type="FunFam" id="3.80.10.10:FF:000833">
    <property type="entry name" value="Protein TOO MANY MOUTHS"/>
    <property type="match status" value="1"/>
</dbReference>
<dbReference type="Pfam" id="PF00560">
    <property type="entry name" value="LRR_1"/>
    <property type="match status" value="1"/>
</dbReference>
<dbReference type="PANTHER" id="PTHR48010:SF5">
    <property type="entry name" value="PROTEIN TOO MANY MOUTHS"/>
    <property type="match status" value="1"/>
</dbReference>
<evidence type="ECO:0000313" key="7">
    <source>
        <dbReference type="EMBL" id="KAK4398173.1"/>
    </source>
</evidence>
<dbReference type="InterPro" id="IPR050994">
    <property type="entry name" value="At_inactive_RLKs"/>
</dbReference>
<evidence type="ECO:0000256" key="2">
    <source>
        <dbReference type="ARBA" id="ARBA00022475"/>
    </source>
</evidence>
<dbReference type="EMBL" id="JACGWL010000007">
    <property type="protein sequence ID" value="KAK4398173.1"/>
    <property type="molecule type" value="Genomic_DNA"/>
</dbReference>
<evidence type="ECO:0000256" key="6">
    <source>
        <dbReference type="ARBA" id="ARBA00023136"/>
    </source>
</evidence>
<dbReference type="InterPro" id="IPR032675">
    <property type="entry name" value="LRR_dom_sf"/>
</dbReference>
<dbReference type="SMART" id="SM00369">
    <property type="entry name" value="LRR_TYP"/>
    <property type="match status" value="4"/>
</dbReference>
<dbReference type="GO" id="GO:0051707">
    <property type="term" value="P:response to other organism"/>
    <property type="evidence" value="ECO:0007669"/>
    <property type="project" value="UniProtKB-ARBA"/>
</dbReference>
<evidence type="ECO:0000256" key="1">
    <source>
        <dbReference type="ARBA" id="ARBA00004236"/>
    </source>
</evidence>